<dbReference type="EMBL" id="JAUEPS010000329">
    <property type="protein sequence ID" value="KAK0432203.1"/>
    <property type="molecule type" value="Genomic_DNA"/>
</dbReference>
<evidence type="ECO:0000313" key="2">
    <source>
        <dbReference type="EMBL" id="KAK0432203.1"/>
    </source>
</evidence>
<dbReference type="GeneID" id="85354248"/>
<accession>A0AA39IXC8</accession>
<protein>
    <submittedName>
        <fullName evidence="2">Uncharacterized protein</fullName>
    </submittedName>
</protein>
<sequence>MTVDVSRGGPEIPGASPGTTAHTGGGLGWPPAGKSIEYGGGRDALFHEVHMTGKRAVMKEVWELCLLLKTVLIGTCSLNMCLLREVSMVEWLIGHVLGSGASLRWHIVDVRLGDRGHKGGKAAHTDHCFFEQEGIRSFGLVLINKRCSSPSSLAVTGLSSWYSATDVHRGHRTPDLIAPRQQIFIVIILNSVTKIVTMANIEGVHRYDKGGYGGRLHPRITQSGAVVMHKVGKVTIYYKGGRQCCDT</sequence>
<organism evidence="2 3">
    <name type="scientific">Armillaria tabescens</name>
    <name type="common">Ringless honey mushroom</name>
    <name type="synonym">Agaricus tabescens</name>
    <dbReference type="NCBI Taxonomy" id="1929756"/>
    <lineage>
        <taxon>Eukaryota</taxon>
        <taxon>Fungi</taxon>
        <taxon>Dikarya</taxon>
        <taxon>Basidiomycota</taxon>
        <taxon>Agaricomycotina</taxon>
        <taxon>Agaricomycetes</taxon>
        <taxon>Agaricomycetidae</taxon>
        <taxon>Agaricales</taxon>
        <taxon>Marasmiineae</taxon>
        <taxon>Physalacriaceae</taxon>
        <taxon>Desarmillaria</taxon>
    </lineage>
</organism>
<feature type="region of interest" description="Disordered" evidence="1">
    <location>
        <begin position="1"/>
        <end position="26"/>
    </location>
</feature>
<evidence type="ECO:0000256" key="1">
    <source>
        <dbReference type="SAM" id="MobiDB-lite"/>
    </source>
</evidence>
<dbReference type="RefSeq" id="XP_060321360.1">
    <property type="nucleotide sequence ID" value="XM_060470700.1"/>
</dbReference>
<name>A0AA39IXC8_ARMTA</name>
<gene>
    <name evidence="2" type="ORF">EV420DRAFT_1490149</name>
</gene>
<comment type="caution">
    <text evidence="2">The sequence shown here is derived from an EMBL/GenBank/DDBJ whole genome shotgun (WGS) entry which is preliminary data.</text>
</comment>
<dbReference type="AlphaFoldDB" id="A0AA39IXC8"/>
<proteinExistence type="predicted"/>
<evidence type="ECO:0000313" key="3">
    <source>
        <dbReference type="Proteomes" id="UP001175211"/>
    </source>
</evidence>
<dbReference type="Proteomes" id="UP001175211">
    <property type="component" value="Unassembled WGS sequence"/>
</dbReference>
<reference evidence="2" key="1">
    <citation type="submission" date="2023-06" db="EMBL/GenBank/DDBJ databases">
        <authorList>
            <consortium name="Lawrence Berkeley National Laboratory"/>
            <person name="Ahrendt S."/>
            <person name="Sahu N."/>
            <person name="Indic B."/>
            <person name="Wong-Bajracharya J."/>
            <person name="Merenyi Z."/>
            <person name="Ke H.-M."/>
            <person name="Monk M."/>
            <person name="Kocsube S."/>
            <person name="Drula E."/>
            <person name="Lipzen A."/>
            <person name="Balint B."/>
            <person name="Henrissat B."/>
            <person name="Andreopoulos B."/>
            <person name="Martin F.M."/>
            <person name="Harder C.B."/>
            <person name="Rigling D."/>
            <person name="Ford K.L."/>
            <person name="Foster G.D."/>
            <person name="Pangilinan J."/>
            <person name="Papanicolaou A."/>
            <person name="Barry K."/>
            <person name="LaButti K."/>
            <person name="Viragh M."/>
            <person name="Koriabine M."/>
            <person name="Yan M."/>
            <person name="Riley R."/>
            <person name="Champramary S."/>
            <person name="Plett K.L."/>
            <person name="Tsai I.J."/>
            <person name="Slot J."/>
            <person name="Sipos G."/>
            <person name="Plett J."/>
            <person name="Nagy L.G."/>
            <person name="Grigoriev I.V."/>
        </authorList>
    </citation>
    <scope>NUCLEOTIDE SEQUENCE</scope>
    <source>
        <strain evidence="2">CCBAS 213</strain>
    </source>
</reference>
<keyword evidence="3" id="KW-1185">Reference proteome</keyword>